<dbReference type="AlphaFoldDB" id="A0A401Q8F6"/>
<dbReference type="SUPFAM" id="SSF48726">
    <property type="entry name" value="Immunoglobulin"/>
    <property type="match status" value="1"/>
</dbReference>
<dbReference type="InterPro" id="IPR007110">
    <property type="entry name" value="Ig-like_dom"/>
</dbReference>
<dbReference type="STRING" id="75743.A0A401Q8F6"/>
<sequence>SPRNTSVRMILENGGRISLRCFSAGNPEVHNFTWFKISQGEVTNEKLAGQTIVVLNGFEEEISYYCEATNLLGSSQSLPIRIPTEYGAVILPESRCTQYLTNLTCLCLIRAHASINVT</sequence>
<dbReference type="Pfam" id="PF13927">
    <property type="entry name" value="Ig_3"/>
    <property type="match status" value="1"/>
</dbReference>
<dbReference type="EMBL" id="BFAA01026869">
    <property type="protein sequence ID" value="GCB81669.1"/>
    <property type="molecule type" value="Genomic_DNA"/>
</dbReference>
<dbReference type="OrthoDB" id="6413693at2759"/>
<gene>
    <name evidence="2" type="ORF">scyTo_0023169</name>
</gene>
<organism evidence="2 3">
    <name type="scientific">Scyliorhinus torazame</name>
    <name type="common">Cloudy catshark</name>
    <name type="synonym">Catulus torazame</name>
    <dbReference type="NCBI Taxonomy" id="75743"/>
    <lineage>
        <taxon>Eukaryota</taxon>
        <taxon>Metazoa</taxon>
        <taxon>Chordata</taxon>
        <taxon>Craniata</taxon>
        <taxon>Vertebrata</taxon>
        <taxon>Chondrichthyes</taxon>
        <taxon>Elasmobranchii</taxon>
        <taxon>Galeomorphii</taxon>
        <taxon>Galeoidea</taxon>
        <taxon>Carcharhiniformes</taxon>
        <taxon>Scyliorhinidae</taxon>
        <taxon>Scyliorhinus</taxon>
    </lineage>
</organism>
<dbReference type="InterPro" id="IPR013783">
    <property type="entry name" value="Ig-like_fold"/>
</dbReference>
<name>A0A401Q8F6_SCYTO</name>
<feature type="non-terminal residue" evidence="2">
    <location>
        <position position="1"/>
    </location>
</feature>
<evidence type="ECO:0000259" key="1">
    <source>
        <dbReference type="PROSITE" id="PS50835"/>
    </source>
</evidence>
<protein>
    <recommendedName>
        <fullName evidence="1">Ig-like domain-containing protein</fullName>
    </recommendedName>
</protein>
<dbReference type="Proteomes" id="UP000288216">
    <property type="component" value="Unassembled WGS sequence"/>
</dbReference>
<comment type="caution">
    <text evidence="2">The sequence shown here is derived from an EMBL/GenBank/DDBJ whole genome shotgun (WGS) entry which is preliminary data.</text>
</comment>
<feature type="domain" description="Ig-like" evidence="1">
    <location>
        <begin position="2"/>
        <end position="79"/>
    </location>
</feature>
<evidence type="ECO:0000313" key="3">
    <source>
        <dbReference type="Proteomes" id="UP000288216"/>
    </source>
</evidence>
<dbReference type="PROSITE" id="PS50835">
    <property type="entry name" value="IG_LIKE"/>
    <property type="match status" value="1"/>
</dbReference>
<reference evidence="2 3" key="1">
    <citation type="journal article" date="2018" name="Nat. Ecol. Evol.">
        <title>Shark genomes provide insights into elasmobranch evolution and the origin of vertebrates.</title>
        <authorList>
            <person name="Hara Y"/>
            <person name="Yamaguchi K"/>
            <person name="Onimaru K"/>
            <person name="Kadota M"/>
            <person name="Koyanagi M"/>
            <person name="Keeley SD"/>
            <person name="Tatsumi K"/>
            <person name="Tanaka K"/>
            <person name="Motone F"/>
            <person name="Kageyama Y"/>
            <person name="Nozu R"/>
            <person name="Adachi N"/>
            <person name="Nishimura O"/>
            <person name="Nakagawa R"/>
            <person name="Tanegashima C"/>
            <person name="Kiyatake I"/>
            <person name="Matsumoto R"/>
            <person name="Murakumo K"/>
            <person name="Nishida K"/>
            <person name="Terakita A"/>
            <person name="Kuratani S"/>
            <person name="Sato K"/>
            <person name="Hyodo S Kuraku.S."/>
        </authorList>
    </citation>
    <scope>NUCLEOTIDE SEQUENCE [LARGE SCALE GENOMIC DNA]</scope>
</reference>
<proteinExistence type="predicted"/>
<evidence type="ECO:0000313" key="2">
    <source>
        <dbReference type="EMBL" id="GCB81669.1"/>
    </source>
</evidence>
<keyword evidence="3" id="KW-1185">Reference proteome</keyword>
<dbReference type="Gene3D" id="2.60.40.10">
    <property type="entry name" value="Immunoglobulins"/>
    <property type="match status" value="1"/>
</dbReference>
<accession>A0A401Q8F6</accession>
<dbReference type="InterPro" id="IPR036179">
    <property type="entry name" value="Ig-like_dom_sf"/>
</dbReference>
<feature type="non-terminal residue" evidence="2">
    <location>
        <position position="118"/>
    </location>
</feature>